<name>A0A8H3AIF8_9AGAM</name>
<feature type="region of interest" description="Disordered" evidence="1">
    <location>
        <begin position="55"/>
        <end position="84"/>
    </location>
</feature>
<evidence type="ECO:0000313" key="3">
    <source>
        <dbReference type="Proteomes" id="UP000663841"/>
    </source>
</evidence>
<proteinExistence type="predicted"/>
<evidence type="ECO:0000313" key="2">
    <source>
        <dbReference type="EMBL" id="CAE6427498.1"/>
    </source>
</evidence>
<sequence length="277" mass="29335">MASIYHHGANSALDSKPSLSSFGSGSSASTSYTTASCSSAGDHYPACPRCESVPHRHEADCSPGQPLRGRWEVDTSGGSSTHATAHPNKALKLLCGNDADLQLECQGKAPLEARIQITGRGWLHPQIEAITDETDTIPPKFQARHGSQRFRLSARTLGGNLIIRIPSDFYGKIVASVPNSVTLSPNTAKLLNGPRTTTVGPDGAVAEYSTGLSSAGERADGRNSRFLDLVHVSPGEGSVRVLVGDEGLLRASGLVASVLVAKQRAEDELTRRRSRRS</sequence>
<feature type="region of interest" description="Disordered" evidence="1">
    <location>
        <begin position="1"/>
        <end position="25"/>
    </location>
</feature>
<dbReference type="EMBL" id="CAJMWW010000081">
    <property type="protein sequence ID" value="CAE6427498.1"/>
    <property type="molecule type" value="Genomic_DNA"/>
</dbReference>
<gene>
    <name evidence="2" type="ORF">RDB_LOCUS57953</name>
</gene>
<accession>A0A8H3AIF8</accession>
<reference evidence="2" key="1">
    <citation type="submission" date="2021-01" db="EMBL/GenBank/DDBJ databases">
        <authorList>
            <person name="Kaushik A."/>
        </authorList>
    </citation>
    <scope>NUCLEOTIDE SEQUENCE</scope>
    <source>
        <strain evidence="2">AG3-T5</strain>
    </source>
</reference>
<feature type="compositionally biased region" description="Low complexity" evidence="1">
    <location>
        <begin position="15"/>
        <end position="25"/>
    </location>
</feature>
<evidence type="ECO:0000256" key="1">
    <source>
        <dbReference type="SAM" id="MobiDB-lite"/>
    </source>
</evidence>
<comment type="caution">
    <text evidence="2">The sequence shown here is derived from an EMBL/GenBank/DDBJ whole genome shotgun (WGS) entry which is preliminary data.</text>
</comment>
<dbReference type="AlphaFoldDB" id="A0A8H3AIF8"/>
<protein>
    <submittedName>
        <fullName evidence="2">Uncharacterized protein</fullName>
    </submittedName>
</protein>
<organism evidence="2 3">
    <name type="scientific">Rhizoctonia solani</name>
    <dbReference type="NCBI Taxonomy" id="456999"/>
    <lineage>
        <taxon>Eukaryota</taxon>
        <taxon>Fungi</taxon>
        <taxon>Dikarya</taxon>
        <taxon>Basidiomycota</taxon>
        <taxon>Agaricomycotina</taxon>
        <taxon>Agaricomycetes</taxon>
        <taxon>Cantharellales</taxon>
        <taxon>Ceratobasidiaceae</taxon>
        <taxon>Rhizoctonia</taxon>
    </lineage>
</organism>
<dbReference type="Proteomes" id="UP000663841">
    <property type="component" value="Unassembled WGS sequence"/>
</dbReference>